<dbReference type="EMBL" id="AM886169">
    <property type="protein sequence ID" value="CAP07635.1"/>
    <property type="molecule type" value="Genomic_DNA"/>
</dbReference>
<accession>B2RFM9</accession>
<comment type="similarity">
    <text evidence="1">Belongs to the ribonuclease III family.</text>
</comment>
<feature type="compositionally biased region" description="Polar residues" evidence="7">
    <location>
        <begin position="16"/>
        <end position="27"/>
    </location>
</feature>
<dbReference type="SMART" id="SM00535">
    <property type="entry name" value="RIBOc"/>
    <property type="match status" value="2"/>
</dbReference>
<dbReference type="InterPro" id="IPR011907">
    <property type="entry name" value="RNase_III"/>
</dbReference>
<evidence type="ECO:0000256" key="3">
    <source>
        <dbReference type="ARBA" id="ARBA00022759"/>
    </source>
</evidence>
<feature type="domain" description="RNase III" evidence="9">
    <location>
        <begin position="769"/>
        <end position="896"/>
    </location>
</feature>
<dbReference type="Gene3D" id="3.30.160.20">
    <property type="match status" value="1"/>
</dbReference>
<dbReference type="HAMAP" id="MF_00104">
    <property type="entry name" value="RNase_III"/>
    <property type="match status" value="1"/>
</dbReference>
<feature type="compositionally biased region" description="Acidic residues" evidence="7">
    <location>
        <begin position="65"/>
        <end position="87"/>
    </location>
</feature>
<feature type="domain" description="RNase III" evidence="9">
    <location>
        <begin position="538"/>
        <end position="718"/>
    </location>
</feature>
<dbReference type="GO" id="GO:0003723">
    <property type="term" value="F:RNA binding"/>
    <property type="evidence" value="ECO:0007669"/>
    <property type="project" value="UniProtKB-UniRule"/>
</dbReference>
<feature type="compositionally biased region" description="Basic and acidic residues" evidence="7">
    <location>
        <begin position="1030"/>
        <end position="1047"/>
    </location>
</feature>
<dbReference type="GO" id="GO:0006364">
    <property type="term" value="P:rRNA processing"/>
    <property type="evidence" value="ECO:0007669"/>
    <property type="project" value="InterPro"/>
</dbReference>
<gene>
    <name evidence="10" type="primary">drosha</name>
</gene>
<feature type="domain" description="DRBM" evidence="8">
    <location>
        <begin position="923"/>
        <end position="995"/>
    </location>
</feature>
<keyword evidence="2" id="KW-0540">Nuclease</keyword>
<dbReference type="Pfam" id="PF00636">
    <property type="entry name" value="Ribonuclease_3"/>
    <property type="match status" value="2"/>
</dbReference>
<dbReference type="AlphaFoldDB" id="B2RFM9"/>
<evidence type="ECO:0000256" key="5">
    <source>
        <dbReference type="ARBA" id="ARBA00022884"/>
    </source>
</evidence>
<sequence>MPSLEPIREQFSVLSQRHTVKADTSWQAPKIQRRKRAAIISGSVEQNSDDNSDSETDTGASLLICEDDLDDENENTEEPTPAEEETNSVDRENLDEALEEAADGQEDTIGYQVIKEFRKDLEKAGVFKSEKRKKKSLFQGDTKKILNKAGELIKYIRTIKNHPDRMCAELWYNEPKMANDGPLCKCEMDQQHGINHGIYPQEVQPPALPAKNNNLDKLFHYRITVSPMKNFAFKDHITTKINYLEKCYRFAGFSILSHRDLSKVPTIPVTRYHNDHAITLLPEPAPTSFCLADLDLFADFFFKDTLELYDWVNGLIPDAPSVKTELGEENSSSQKFFYFLPRFESRGLSNELQLLGMDQIMQYFIGCDKPLIDQTDLKRLIDSDFDSWEDYIKTFRGQLVTNPGKKPSTIRLDQLDREKTMTGVANQEHRWPIIVHFGVRPANLSYAGDPVYQKVYRTYQKYRHLITNKPRIQEQHWSKIRDLEVLLQKMRRMADMQREVTNEISCENFRLTGIFPDMAAHAFLLPVVTHHIRYIHSLESLQTILGYQFKNLSWITRAMTHPSAVYNYGENPDHVRNSTTNCGIRKPIYGEEGPSRPYERKRGIVTLIKVMALLGTSEPKESPINYLERPEFLGDAVLGFVVSVSIFHLFPNLGEGALSMLRCALVCNVHLAALAQKLTLEDYFVYIHSQDLAKREDLNNALANCFEAVLGAIYMDGGLEPVRQLLARVLFDDKALQRVWLDFPAHPLQQEYPDGDRAQIESSKVLKRCAELEELLGVKFKNIRLLAKALTLKNVKYNDITKGHNQRLEFLGDAICNFLAAEYLFKHFPLHHEGHLTLLRCTMVGAPTQALVAQQIGLDKFVISRQSLSHDKMGWKQKILADLMESFIGALFIDRGIIAVDVFMKVAFYPRLKHFIMSQVWNDPKSCLQQCCLTLRPEEGTPDLPEYRTTTSNSSKMRYRVEVFFRGERIGEGHGPSIQLAEKFAARKALEKYYFPQREWQQYYINNKASLMNRTQKDNRDHGGPANRKRFWELSPDKNLPPEREDSSQWPLDTGVPRGEFQPRIRDGIWRSSFYQKLQNSSTNSPNSSSAYGQNC</sequence>
<organism evidence="10">
    <name type="scientific">Oikopleura dioica</name>
    <name type="common">Tunicate</name>
    <dbReference type="NCBI Taxonomy" id="34765"/>
    <lineage>
        <taxon>Eukaryota</taxon>
        <taxon>Metazoa</taxon>
        <taxon>Chordata</taxon>
        <taxon>Tunicata</taxon>
        <taxon>Appendicularia</taxon>
        <taxon>Copelata</taxon>
        <taxon>Oikopleuridae</taxon>
        <taxon>Oikopleura</taxon>
    </lineage>
</organism>
<dbReference type="SUPFAM" id="SSF54768">
    <property type="entry name" value="dsRNA-binding domain-like"/>
    <property type="match status" value="1"/>
</dbReference>
<dbReference type="InterPro" id="IPR044442">
    <property type="entry name" value="RNAse_III_DSRM__animal"/>
</dbReference>
<evidence type="ECO:0000256" key="6">
    <source>
        <dbReference type="PROSITE-ProRule" id="PRU00266"/>
    </source>
</evidence>
<keyword evidence="5 6" id="KW-0694">RNA-binding</keyword>
<proteinExistence type="inferred from homology"/>
<feature type="region of interest" description="Disordered" evidence="7">
    <location>
        <begin position="1015"/>
        <end position="1061"/>
    </location>
</feature>
<feature type="compositionally biased region" description="Acidic residues" evidence="7">
    <location>
        <begin position="47"/>
        <end position="56"/>
    </location>
</feature>
<dbReference type="Pfam" id="PF26050">
    <property type="entry name" value="Helical_CED_Drosha"/>
    <property type="match status" value="1"/>
</dbReference>
<dbReference type="PROSITE" id="PS50137">
    <property type="entry name" value="DS_RBD"/>
    <property type="match status" value="1"/>
</dbReference>
<evidence type="ECO:0000256" key="4">
    <source>
        <dbReference type="ARBA" id="ARBA00022801"/>
    </source>
</evidence>
<dbReference type="Pfam" id="PF00035">
    <property type="entry name" value="dsrm"/>
    <property type="match status" value="1"/>
</dbReference>
<dbReference type="PANTHER" id="PTHR11207">
    <property type="entry name" value="RIBONUCLEASE III"/>
    <property type="match status" value="1"/>
</dbReference>
<dbReference type="SUPFAM" id="SSF69065">
    <property type="entry name" value="RNase III domain-like"/>
    <property type="match status" value="2"/>
</dbReference>
<dbReference type="GO" id="GO:0031054">
    <property type="term" value="P:pre-miRNA processing"/>
    <property type="evidence" value="ECO:0007669"/>
    <property type="project" value="InterPro"/>
</dbReference>
<dbReference type="PANTHER" id="PTHR11207:SF0">
    <property type="entry name" value="RIBONUCLEASE 3"/>
    <property type="match status" value="1"/>
</dbReference>
<dbReference type="InterPro" id="IPR058938">
    <property type="entry name" value="Helical_CED_Drosha"/>
</dbReference>
<protein>
    <submittedName>
        <fullName evidence="10">Drosha protein</fullName>
    </submittedName>
</protein>
<name>B2RFM9_OIKDI</name>
<dbReference type="GO" id="GO:0070877">
    <property type="term" value="C:microprocessor complex"/>
    <property type="evidence" value="ECO:0007669"/>
    <property type="project" value="TreeGrafter"/>
</dbReference>
<reference evidence="10" key="1">
    <citation type="journal article" date="2008" name="Mol. Biol. Evol.">
        <title>Altered miRNA repertoire in the simplified chordate, Oikopleura dioica.</title>
        <authorList>
            <person name="Fu X."/>
            <person name="Adamski M."/>
            <person name="Thompson E.M."/>
        </authorList>
    </citation>
    <scope>NUCLEOTIDE SEQUENCE</scope>
</reference>
<evidence type="ECO:0000256" key="2">
    <source>
        <dbReference type="ARBA" id="ARBA00022722"/>
    </source>
</evidence>
<keyword evidence="4" id="KW-0378">Hydrolase</keyword>
<dbReference type="InterPro" id="IPR036389">
    <property type="entry name" value="RNase_III_sf"/>
</dbReference>
<keyword evidence="3" id="KW-0255">Endonuclease</keyword>
<dbReference type="CDD" id="cd00593">
    <property type="entry name" value="RIBOc"/>
    <property type="match status" value="2"/>
</dbReference>
<dbReference type="CDD" id="cd19877">
    <property type="entry name" value="DSRM_RNAse_III_meta_like"/>
    <property type="match status" value="1"/>
</dbReference>
<dbReference type="Gene3D" id="1.10.1520.10">
    <property type="entry name" value="Ribonuclease III domain"/>
    <property type="match status" value="2"/>
</dbReference>
<dbReference type="PROSITE" id="PS50142">
    <property type="entry name" value="RNASE_3_2"/>
    <property type="match status" value="2"/>
</dbReference>
<evidence type="ECO:0000259" key="9">
    <source>
        <dbReference type="PROSITE" id="PS50142"/>
    </source>
</evidence>
<dbReference type="SMART" id="SM00358">
    <property type="entry name" value="DSRM"/>
    <property type="match status" value="1"/>
</dbReference>
<evidence type="ECO:0000256" key="1">
    <source>
        <dbReference type="ARBA" id="ARBA00010183"/>
    </source>
</evidence>
<evidence type="ECO:0000259" key="8">
    <source>
        <dbReference type="PROSITE" id="PS50137"/>
    </source>
</evidence>
<evidence type="ECO:0000256" key="7">
    <source>
        <dbReference type="SAM" id="MobiDB-lite"/>
    </source>
</evidence>
<feature type="region of interest" description="Disordered" evidence="7">
    <location>
        <begin position="16"/>
        <end position="91"/>
    </location>
</feature>
<dbReference type="InterPro" id="IPR014720">
    <property type="entry name" value="dsRBD_dom"/>
</dbReference>
<dbReference type="PROSITE" id="PS00517">
    <property type="entry name" value="RNASE_3_1"/>
    <property type="match status" value="1"/>
</dbReference>
<dbReference type="GO" id="GO:0004525">
    <property type="term" value="F:ribonuclease III activity"/>
    <property type="evidence" value="ECO:0007669"/>
    <property type="project" value="InterPro"/>
</dbReference>
<dbReference type="InterPro" id="IPR000999">
    <property type="entry name" value="RNase_III_dom"/>
</dbReference>
<evidence type="ECO:0000313" key="10">
    <source>
        <dbReference type="EMBL" id="CAP07635.1"/>
    </source>
</evidence>